<accession>A0A2A9G2E0</accession>
<dbReference type="InterPro" id="IPR042099">
    <property type="entry name" value="ANL_N_sf"/>
</dbReference>
<evidence type="ECO:0000313" key="6">
    <source>
        <dbReference type="Proteomes" id="UP000243542"/>
    </source>
</evidence>
<dbReference type="Proteomes" id="UP000243542">
    <property type="component" value="Unassembled WGS sequence"/>
</dbReference>
<evidence type="ECO:0000256" key="1">
    <source>
        <dbReference type="ARBA" id="ARBA00006432"/>
    </source>
</evidence>
<evidence type="ECO:0000259" key="4">
    <source>
        <dbReference type="Pfam" id="PF13193"/>
    </source>
</evidence>
<gene>
    <name evidence="5" type="ORF">ATK36_1180</name>
</gene>
<dbReference type="Pfam" id="PF13193">
    <property type="entry name" value="AMP-binding_C"/>
    <property type="match status" value="1"/>
</dbReference>
<keyword evidence="2" id="KW-0436">Ligase</keyword>
<evidence type="ECO:0000259" key="3">
    <source>
        <dbReference type="Pfam" id="PF00501"/>
    </source>
</evidence>
<organism evidence="5 6">
    <name type="scientific">Amycolatopsis sulphurea</name>
    <dbReference type="NCBI Taxonomy" id="76022"/>
    <lineage>
        <taxon>Bacteria</taxon>
        <taxon>Bacillati</taxon>
        <taxon>Actinomycetota</taxon>
        <taxon>Actinomycetes</taxon>
        <taxon>Pseudonocardiales</taxon>
        <taxon>Pseudonocardiaceae</taxon>
        <taxon>Amycolatopsis</taxon>
    </lineage>
</organism>
<dbReference type="PANTHER" id="PTHR43201:SF5">
    <property type="entry name" value="MEDIUM-CHAIN ACYL-COA LIGASE ACSF2, MITOCHONDRIAL"/>
    <property type="match status" value="1"/>
</dbReference>
<dbReference type="RefSeq" id="WP_098510141.1">
    <property type="nucleotide sequence ID" value="NZ_JBIAKZ010000006.1"/>
</dbReference>
<dbReference type="GO" id="GO:0031956">
    <property type="term" value="F:medium-chain fatty acid-CoA ligase activity"/>
    <property type="evidence" value="ECO:0007669"/>
    <property type="project" value="TreeGrafter"/>
</dbReference>
<protein>
    <submittedName>
        <fullName evidence="5">2-succinylbenzoyl-CoA synthetase</fullName>
    </submittedName>
</protein>
<dbReference type="InterPro" id="IPR020845">
    <property type="entry name" value="AMP-binding_CS"/>
</dbReference>
<feature type="domain" description="AMP-dependent synthetase/ligase" evidence="3">
    <location>
        <begin position="16"/>
        <end position="344"/>
    </location>
</feature>
<dbReference type="Pfam" id="PF00501">
    <property type="entry name" value="AMP-binding"/>
    <property type="match status" value="1"/>
</dbReference>
<sequence length="491" mass="51925">MAVAADSVVAWVGAVARAHAGSPALVGDQVVWTYRDLWDRAGEVARLLLRRGHRMGDPVGLIGANEPAYVATYLGIMRAGGIAVPVNAMLDAGTAQRQLASVAPKRVFAGQLGDPVRETLAEHFELLPMDPGADPEPTGAGRLPEVRPEAVCTIMLTSGSTGLPKGVMHTQATMLHAVLQLTSAFPFCADDRSVVFLPLHACIPEQVLPVLCTGGSLEILPGFDVDRVADACTRATTFDAVPTILSRLLEHAPLGKLAHLRWVLFASEPMPVPLLERWWDELPGVETHQLYGMTEVLPLSAAPHRLLREEPGTVGYAFPTTRLVVDAEGGGELLGASPARMAGYHRDEVATKAALAPDGAMRTGDLGRIDERGLVHLTGRSKDIIISGGFNIAPVEIEAVAARHPAVERAIVVGIPSPRWGETPVVVAVARPGHALSAAELLAHCRAGVAKYQRPSGAGLVTAFPTTGIGKAAKDAVKRMIMDGTIDLVRI</sequence>
<dbReference type="Gene3D" id="3.40.50.12780">
    <property type="entry name" value="N-terminal domain of ligase-like"/>
    <property type="match status" value="1"/>
</dbReference>
<proteinExistence type="inferred from homology"/>
<feature type="domain" description="AMP-binding enzyme C-terminal" evidence="4">
    <location>
        <begin position="396"/>
        <end position="471"/>
    </location>
</feature>
<dbReference type="InterPro" id="IPR025110">
    <property type="entry name" value="AMP-bd_C"/>
</dbReference>
<reference evidence="5 6" key="1">
    <citation type="submission" date="2017-10" db="EMBL/GenBank/DDBJ databases">
        <title>Sequencing the genomes of 1000 actinobacteria strains.</title>
        <authorList>
            <person name="Klenk H.-P."/>
        </authorList>
    </citation>
    <scope>NUCLEOTIDE SEQUENCE [LARGE SCALE GENOMIC DNA]</scope>
    <source>
        <strain evidence="5 6">DSM 46092</strain>
    </source>
</reference>
<dbReference type="GO" id="GO:0006631">
    <property type="term" value="P:fatty acid metabolic process"/>
    <property type="evidence" value="ECO:0007669"/>
    <property type="project" value="TreeGrafter"/>
</dbReference>
<dbReference type="InterPro" id="IPR045851">
    <property type="entry name" value="AMP-bd_C_sf"/>
</dbReference>
<evidence type="ECO:0000313" key="5">
    <source>
        <dbReference type="EMBL" id="PFG57588.1"/>
    </source>
</evidence>
<dbReference type="PROSITE" id="PS00455">
    <property type="entry name" value="AMP_BINDING"/>
    <property type="match status" value="1"/>
</dbReference>
<comment type="caution">
    <text evidence="5">The sequence shown here is derived from an EMBL/GenBank/DDBJ whole genome shotgun (WGS) entry which is preliminary data.</text>
</comment>
<dbReference type="SUPFAM" id="SSF56801">
    <property type="entry name" value="Acetyl-CoA synthetase-like"/>
    <property type="match status" value="1"/>
</dbReference>
<name>A0A2A9G2E0_9PSEU</name>
<evidence type="ECO:0000256" key="2">
    <source>
        <dbReference type="ARBA" id="ARBA00022598"/>
    </source>
</evidence>
<keyword evidence="6" id="KW-1185">Reference proteome</keyword>
<dbReference type="Gene3D" id="3.30.300.30">
    <property type="match status" value="1"/>
</dbReference>
<dbReference type="AlphaFoldDB" id="A0A2A9G2E0"/>
<comment type="similarity">
    <text evidence="1">Belongs to the ATP-dependent AMP-binding enzyme family.</text>
</comment>
<dbReference type="InterPro" id="IPR000873">
    <property type="entry name" value="AMP-dep_synth/lig_dom"/>
</dbReference>
<dbReference type="PANTHER" id="PTHR43201">
    <property type="entry name" value="ACYL-COA SYNTHETASE"/>
    <property type="match status" value="1"/>
</dbReference>
<dbReference type="EMBL" id="PDJK01000001">
    <property type="protein sequence ID" value="PFG57588.1"/>
    <property type="molecule type" value="Genomic_DNA"/>
</dbReference>